<evidence type="ECO:0000256" key="1">
    <source>
        <dbReference type="ARBA" id="ARBA00010641"/>
    </source>
</evidence>
<dbReference type="InterPro" id="IPR014284">
    <property type="entry name" value="RNA_pol_sigma-70_dom"/>
</dbReference>
<dbReference type="Proteomes" id="UP000316609">
    <property type="component" value="Unassembled WGS sequence"/>
</dbReference>
<comment type="similarity">
    <text evidence="1">Belongs to the sigma-70 factor family. ECF subfamily.</text>
</comment>
<evidence type="ECO:0000256" key="3">
    <source>
        <dbReference type="ARBA" id="ARBA00023082"/>
    </source>
</evidence>
<evidence type="ECO:0000259" key="6">
    <source>
        <dbReference type="Pfam" id="PF08281"/>
    </source>
</evidence>
<dbReference type="GO" id="GO:0016987">
    <property type="term" value="F:sigma factor activity"/>
    <property type="evidence" value="ECO:0007669"/>
    <property type="project" value="UniProtKB-KW"/>
</dbReference>
<keyword evidence="3" id="KW-0731">Sigma factor</keyword>
<dbReference type="Pfam" id="PF08281">
    <property type="entry name" value="Sigma70_r4_2"/>
    <property type="match status" value="1"/>
</dbReference>
<dbReference type="EMBL" id="VBOY01000072">
    <property type="protein sequence ID" value="TMQ65315.1"/>
    <property type="molecule type" value="Genomic_DNA"/>
</dbReference>
<dbReference type="GO" id="GO:0006352">
    <property type="term" value="P:DNA-templated transcription initiation"/>
    <property type="evidence" value="ECO:0007669"/>
    <property type="project" value="InterPro"/>
</dbReference>
<feature type="domain" description="RNA polymerase sigma-70 region 2" evidence="5">
    <location>
        <begin position="30"/>
        <end position="96"/>
    </location>
</feature>
<dbReference type="InterPro" id="IPR013249">
    <property type="entry name" value="RNA_pol_sigma70_r4_t2"/>
</dbReference>
<dbReference type="SUPFAM" id="SSF88946">
    <property type="entry name" value="Sigma2 domain of RNA polymerase sigma factors"/>
    <property type="match status" value="1"/>
</dbReference>
<feature type="domain" description="RNA polymerase sigma factor 70 region 4 type 2" evidence="6">
    <location>
        <begin position="138"/>
        <end position="187"/>
    </location>
</feature>
<dbReference type="InterPro" id="IPR013325">
    <property type="entry name" value="RNA_pol_sigma_r2"/>
</dbReference>
<dbReference type="InterPro" id="IPR039425">
    <property type="entry name" value="RNA_pol_sigma-70-like"/>
</dbReference>
<evidence type="ECO:0000259" key="5">
    <source>
        <dbReference type="Pfam" id="PF04542"/>
    </source>
</evidence>
<dbReference type="InterPro" id="IPR013324">
    <property type="entry name" value="RNA_pol_sigma_r3/r4-like"/>
</dbReference>
<dbReference type="Gene3D" id="1.10.10.10">
    <property type="entry name" value="Winged helix-like DNA-binding domain superfamily/Winged helix DNA-binding domain"/>
    <property type="match status" value="1"/>
</dbReference>
<dbReference type="PANTHER" id="PTHR43133">
    <property type="entry name" value="RNA POLYMERASE ECF-TYPE SIGMA FACTO"/>
    <property type="match status" value="1"/>
</dbReference>
<name>A0A538TNX7_UNCEI</name>
<dbReference type="InterPro" id="IPR036388">
    <property type="entry name" value="WH-like_DNA-bd_sf"/>
</dbReference>
<evidence type="ECO:0000313" key="8">
    <source>
        <dbReference type="Proteomes" id="UP000316609"/>
    </source>
</evidence>
<dbReference type="PANTHER" id="PTHR43133:SF51">
    <property type="entry name" value="RNA POLYMERASE SIGMA FACTOR"/>
    <property type="match status" value="1"/>
</dbReference>
<dbReference type="SUPFAM" id="SSF88659">
    <property type="entry name" value="Sigma3 and sigma4 domains of RNA polymerase sigma factors"/>
    <property type="match status" value="1"/>
</dbReference>
<accession>A0A538TNX7</accession>
<dbReference type="CDD" id="cd06171">
    <property type="entry name" value="Sigma70_r4"/>
    <property type="match status" value="1"/>
</dbReference>
<sequence>MAARQPAVSGDVEGIVRRCLRGDERAYRELVERYQPQVYSLALRMVRRAEDAEDLTQETFVRMFRALDRYDPTRAFGAWLMTIASRLCIDHIRRGKFRPIPLTRREPGTDEEYSIDVPDLGLRPDEVVEHQEEERRGQELIDSLPPHYRIVVLLRHQQQLSYEEIAEVLTLPLGTVKARVHRARALLKERIARMS</sequence>
<reference evidence="7 8" key="1">
    <citation type="journal article" date="2019" name="Nat. Microbiol.">
        <title>Mediterranean grassland soil C-N compound turnover is dependent on rainfall and depth, and is mediated by genomically divergent microorganisms.</title>
        <authorList>
            <person name="Diamond S."/>
            <person name="Andeer P.F."/>
            <person name="Li Z."/>
            <person name="Crits-Christoph A."/>
            <person name="Burstein D."/>
            <person name="Anantharaman K."/>
            <person name="Lane K.R."/>
            <person name="Thomas B.C."/>
            <person name="Pan C."/>
            <person name="Northen T.R."/>
            <person name="Banfield J.F."/>
        </authorList>
    </citation>
    <scope>NUCLEOTIDE SEQUENCE [LARGE SCALE GENOMIC DNA]</scope>
    <source>
        <strain evidence="7">WS_8</strain>
    </source>
</reference>
<organism evidence="7 8">
    <name type="scientific">Eiseniibacteriota bacterium</name>
    <dbReference type="NCBI Taxonomy" id="2212470"/>
    <lineage>
        <taxon>Bacteria</taxon>
        <taxon>Candidatus Eiseniibacteriota</taxon>
    </lineage>
</organism>
<dbReference type="NCBIfam" id="TIGR02937">
    <property type="entry name" value="sigma70-ECF"/>
    <property type="match status" value="1"/>
</dbReference>
<protein>
    <submittedName>
        <fullName evidence="7">Sigma-70 family RNA polymerase sigma factor</fullName>
    </submittedName>
</protein>
<evidence type="ECO:0000256" key="2">
    <source>
        <dbReference type="ARBA" id="ARBA00023015"/>
    </source>
</evidence>
<dbReference type="AlphaFoldDB" id="A0A538TNX7"/>
<gene>
    <name evidence="7" type="ORF">E6K78_07825</name>
</gene>
<dbReference type="GO" id="GO:0003677">
    <property type="term" value="F:DNA binding"/>
    <property type="evidence" value="ECO:0007669"/>
    <property type="project" value="InterPro"/>
</dbReference>
<dbReference type="InterPro" id="IPR007627">
    <property type="entry name" value="RNA_pol_sigma70_r2"/>
</dbReference>
<comment type="caution">
    <text evidence="7">The sequence shown here is derived from an EMBL/GenBank/DDBJ whole genome shotgun (WGS) entry which is preliminary data.</text>
</comment>
<dbReference type="Pfam" id="PF04542">
    <property type="entry name" value="Sigma70_r2"/>
    <property type="match status" value="1"/>
</dbReference>
<dbReference type="Gene3D" id="1.10.1740.10">
    <property type="match status" value="1"/>
</dbReference>
<proteinExistence type="inferred from homology"/>
<evidence type="ECO:0000313" key="7">
    <source>
        <dbReference type="EMBL" id="TMQ65315.1"/>
    </source>
</evidence>
<keyword evidence="4" id="KW-0804">Transcription</keyword>
<evidence type="ECO:0000256" key="4">
    <source>
        <dbReference type="ARBA" id="ARBA00023163"/>
    </source>
</evidence>
<keyword evidence="2" id="KW-0805">Transcription regulation</keyword>